<organism evidence="1 2">
    <name type="scientific">Dictyobacter vulcani</name>
    <dbReference type="NCBI Taxonomy" id="2607529"/>
    <lineage>
        <taxon>Bacteria</taxon>
        <taxon>Bacillati</taxon>
        <taxon>Chloroflexota</taxon>
        <taxon>Ktedonobacteria</taxon>
        <taxon>Ktedonobacterales</taxon>
        <taxon>Dictyobacteraceae</taxon>
        <taxon>Dictyobacter</taxon>
    </lineage>
</organism>
<gene>
    <name evidence="1" type="ORF">KDW_30720</name>
</gene>
<protein>
    <submittedName>
        <fullName evidence="1">Uncharacterized protein</fullName>
    </submittedName>
</protein>
<dbReference type="RefSeq" id="WP_151756749.1">
    <property type="nucleotide sequence ID" value="NZ_BKZW01000001.1"/>
</dbReference>
<accession>A0A5J4KR39</accession>
<evidence type="ECO:0000313" key="2">
    <source>
        <dbReference type="Proteomes" id="UP000326912"/>
    </source>
</evidence>
<reference evidence="1 2" key="1">
    <citation type="submission" date="2019-10" db="EMBL/GenBank/DDBJ databases">
        <title>Dictyobacter vulcani sp. nov., within the class Ktedonobacteria, isolated from soil of volcanic Mt. Zao.</title>
        <authorList>
            <person name="Zheng Y."/>
            <person name="Wang C.M."/>
            <person name="Sakai Y."/>
            <person name="Abe K."/>
            <person name="Yokota A."/>
            <person name="Yabe S."/>
        </authorList>
    </citation>
    <scope>NUCLEOTIDE SEQUENCE [LARGE SCALE GENOMIC DNA]</scope>
    <source>
        <strain evidence="1 2">W12</strain>
    </source>
</reference>
<comment type="caution">
    <text evidence="1">The sequence shown here is derived from an EMBL/GenBank/DDBJ whole genome shotgun (WGS) entry which is preliminary data.</text>
</comment>
<name>A0A5J4KR39_9CHLR</name>
<evidence type="ECO:0000313" key="1">
    <source>
        <dbReference type="EMBL" id="GER88910.1"/>
    </source>
</evidence>
<dbReference type="AlphaFoldDB" id="A0A5J4KR39"/>
<dbReference type="EMBL" id="BKZW01000001">
    <property type="protein sequence ID" value="GER88910.1"/>
    <property type="molecule type" value="Genomic_DNA"/>
</dbReference>
<dbReference type="Proteomes" id="UP000326912">
    <property type="component" value="Unassembled WGS sequence"/>
</dbReference>
<proteinExistence type="predicted"/>
<keyword evidence="2" id="KW-1185">Reference proteome</keyword>
<sequence length="116" mass="13191">MLHTYRLWPNGDCEELLFCCFSPPLYMHSPPIKAPHVVVLRGTRLTIAALSFHTAYASETLPSWGLFWPRAWPSIRTPLQRMIHIQGEITMICVALTSRSPANDLSNRSCRLRLAS</sequence>